<gene>
    <name evidence="3" type="primary">Vigan.UMG004600</name>
    <name evidence="3" type="ORF">VIGAN_UM004600</name>
</gene>
<name>A0A0S3TD21_PHAAN</name>
<accession>A0A0S3TD21</accession>
<evidence type="ECO:0000313" key="3">
    <source>
        <dbReference type="EMBL" id="BAU03048.1"/>
    </source>
</evidence>
<keyword evidence="2" id="KW-0472">Membrane</keyword>
<feature type="region of interest" description="Disordered" evidence="1">
    <location>
        <begin position="54"/>
        <end position="76"/>
    </location>
</feature>
<dbReference type="AlphaFoldDB" id="A0A0S3TD21"/>
<reference evidence="3" key="1">
    <citation type="journal article" date="2015" name="Sci. Rep.">
        <title>The power of single molecule real-time sequencing technology in the de novo assembly of a eukaryotic genome.</title>
        <authorList>
            <person name="Sakai H."/>
            <person name="Naito K."/>
            <person name="Ogiso-Tanaka E."/>
            <person name="Takahashi Y."/>
            <person name="Iseki K."/>
            <person name="Muto C."/>
            <person name="Satou K."/>
            <person name="Teruya K."/>
            <person name="Shiroma A."/>
            <person name="Shimoji M."/>
            <person name="Hirano T."/>
            <person name="Itoh T."/>
            <person name="Kaga A."/>
            <person name="Tomooka N."/>
        </authorList>
    </citation>
    <scope>NUCLEOTIDE SEQUENCE</scope>
</reference>
<dbReference type="EMBL" id="AP015055">
    <property type="protein sequence ID" value="BAU03048.1"/>
    <property type="molecule type" value="Genomic_DNA"/>
</dbReference>
<keyword evidence="2" id="KW-0812">Transmembrane</keyword>
<protein>
    <submittedName>
        <fullName evidence="3">Uncharacterized protein</fullName>
    </submittedName>
</protein>
<proteinExistence type="predicted"/>
<organism evidence="3">
    <name type="scientific">Vigna angularis var. angularis</name>
    <dbReference type="NCBI Taxonomy" id="157739"/>
    <lineage>
        <taxon>Eukaryota</taxon>
        <taxon>Viridiplantae</taxon>
        <taxon>Streptophyta</taxon>
        <taxon>Embryophyta</taxon>
        <taxon>Tracheophyta</taxon>
        <taxon>Spermatophyta</taxon>
        <taxon>Magnoliopsida</taxon>
        <taxon>eudicotyledons</taxon>
        <taxon>Gunneridae</taxon>
        <taxon>Pentapetalae</taxon>
        <taxon>rosids</taxon>
        <taxon>fabids</taxon>
        <taxon>Fabales</taxon>
        <taxon>Fabaceae</taxon>
        <taxon>Papilionoideae</taxon>
        <taxon>50 kb inversion clade</taxon>
        <taxon>NPAAA clade</taxon>
        <taxon>indigoferoid/millettioid clade</taxon>
        <taxon>Phaseoleae</taxon>
        <taxon>Vigna</taxon>
    </lineage>
</organism>
<feature type="transmembrane region" description="Helical" evidence="2">
    <location>
        <begin position="20"/>
        <end position="45"/>
    </location>
</feature>
<sequence>MKVLLIDKNSYRKNGKKEHFSYKFLPSLFFFYVLIFIFGFILGWVTRPISSSCSSLHLPSPLLGSPPSSTASLTFE</sequence>
<evidence type="ECO:0000256" key="1">
    <source>
        <dbReference type="SAM" id="MobiDB-lite"/>
    </source>
</evidence>
<keyword evidence="2" id="KW-1133">Transmembrane helix</keyword>
<evidence type="ECO:0000256" key="2">
    <source>
        <dbReference type="SAM" id="Phobius"/>
    </source>
</evidence>